<organism evidence="13 14">
    <name type="scientific">Sparus aurata</name>
    <name type="common">Gilthead sea bream</name>
    <dbReference type="NCBI Taxonomy" id="8175"/>
    <lineage>
        <taxon>Eukaryota</taxon>
        <taxon>Metazoa</taxon>
        <taxon>Chordata</taxon>
        <taxon>Craniata</taxon>
        <taxon>Vertebrata</taxon>
        <taxon>Euteleostomi</taxon>
        <taxon>Actinopterygii</taxon>
        <taxon>Neopterygii</taxon>
        <taxon>Teleostei</taxon>
        <taxon>Neoteleostei</taxon>
        <taxon>Acanthomorphata</taxon>
        <taxon>Eupercaria</taxon>
        <taxon>Spariformes</taxon>
        <taxon>Sparidae</taxon>
        <taxon>Sparus</taxon>
    </lineage>
</organism>
<dbReference type="InterPro" id="IPR051713">
    <property type="entry name" value="T-cell_Activation_Regulation"/>
</dbReference>
<dbReference type="Proteomes" id="UP000472265">
    <property type="component" value="Chromosome 9"/>
</dbReference>
<dbReference type="PANTHER" id="PTHR25466:SF2">
    <property type="entry name" value="T-LYMPHOCYTE ACTIVATION ANTIGEN CD86"/>
    <property type="match status" value="1"/>
</dbReference>
<evidence type="ECO:0000259" key="12">
    <source>
        <dbReference type="PROSITE" id="PS50835"/>
    </source>
</evidence>
<evidence type="ECO:0000313" key="13">
    <source>
        <dbReference type="Ensembl" id="ENSSAUP00010054071.1"/>
    </source>
</evidence>
<keyword evidence="2" id="KW-1003">Cell membrane</keyword>
<protein>
    <recommendedName>
        <fullName evidence="12">Ig-like domain-containing protein</fullName>
    </recommendedName>
</protein>
<dbReference type="GO" id="GO:0031295">
    <property type="term" value="P:T cell costimulation"/>
    <property type="evidence" value="ECO:0007669"/>
    <property type="project" value="TreeGrafter"/>
</dbReference>
<dbReference type="InterPro" id="IPR013162">
    <property type="entry name" value="CD80_C2-set"/>
</dbReference>
<dbReference type="Gene3D" id="2.60.40.10">
    <property type="entry name" value="Immunoglobulins"/>
    <property type="match status" value="2"/>
</dbReference>
<dbReference type="GO" id="GO:0042102">
    <property type="term" value="P:positive regulation of T cell proliferation"/>
    <property type="evidence" value="ECO:0007669"/>
    <property type="project" value="TreeGrafter"/>
</dbReference>
<dbReference type="OMA" id="KDGHEEY"/>
<feature type="chain" id="PRO_5025397314" description="Ig-like domain-containing protein" evidence="11">
    <location>
        <begin position="20"/>
        <end position="274"/>
    </location>
</feature>
<dbReference type="PROSITE" id="PS50835">
    <property type="entry name" value="IG_LIKE"/>
    <property type="match status" value="1"/>
</dbReference>
<reference evidence="13" key="2">
    <citation type="submission" date="2025-08" db="UniProtKB">
        <authorList>
            <consortium name="Ensembl"/>
        </authorList>
    </citation>
    <scope>IDENTIFICATION</scope>
</reference>
<keyword evidence="10" id="KW-0393">Immunoglobulin domain</keyword>
<keyword evidence="8" id="KW-0675">Receptor</keyword>
<evidence type="ECO:0000256" key="9">
    <source>
        <dbReference type="ARBA" id="ARBA00023180"/>
    </source>
</evidence>
<keyword evidence="3" id="KW-0812">Transmembrane</keyword>
<evidence type="ECO:0000256" key="3">
    <source>
        <dbReference type="ARBA" id="ARBA00022692"/>
    </source>
</evidence>
<dbReference type="InterPro" id="IPR007110">
    <property type="entry name" value="Ig-like_dom"/>
</dbReference>
<name>A0A671XYT6_SPAAU</name>
<evidence type="ECO:0000313" key="14">
    <source>
        <dbReference type="Proteomes" id="UP000472265"/>
    </source>
</evidence>
<dbReference type="AlphaFoldDB" id="A0A671XYT6"/>
<proteinExistence type="predicted"/>
<dbReference type="Ensembl" id="ENSSAUT00010056814.1">
    <property type="protein sequence ID" value="ENSSAUP00010054071.1"/>
    <property type="gene ID" value="ENSSAUG00010022306.1"/>
</dbReference>
<evidence type="ECO:0000256" key="7">
    <source>
        <dbReference type="ARBA" id="ARBA00023157"/>
    </source>
</evidence>
<keyword evidence="14" id="KW-1185">Reference proteome</keyword>
<keyword evidence="4 11" id="KW-0732">Signal</keyword>
<evidence type="ECO:0000256" key="5">
    <source>
        <dbReference type="ARBA" id="ARBA00022989"/>
    </source>
</evidence>
<evidence type="ECO:0000256" key="1">
    <source>
        <dbReference type="ARBA" id="ARBA00004251"/>
    </source>
</evidence>
<dbReference type="SUPFAM" id="SSF48726">
    <property type="entry name" value="Immunoglobulin"/>
    <property type="match status" value="2"/>
</dbReference>
<evidence type="ECO:0000256" key="10">
    <source>
        <dbReference type="ARBA" id="ARBA00023319"/>
    </source>
</evidence>
<dbReference type="PANTHER" id="PTHR25466">
    <property type="entry name" value="T-LYMPHOCYTE ACTIVATION ANTIGEN"/>
    <property type="match status" value="1"/>
</dbReference>
<evidence type="ECO:0000256" key="6">
    <source>
        <dbReference type="ARBA" id="ARBA00023136"/>
    </source>
</evidence>
<feature type="signal peptide" evidence="11">
    <location>
        <begin position="1"/>
        <end position="19"/>
    </location>
</feature>
<evidence type="ECO:0000256" key="4">
    <source>
        <dbReference type="ARBA" id="ARBA00022729"/>
    </source>
</evidence>
<dbReference type="GO" id="GO:0009897">
    <property type="term" value="C:external side of plasma membrane"/>
    <property type="evidence" value="ECO:0007669"/>
    <property type="project" value="TreeGrafter"/>
</dbReference>
<dbReference type="GeneTree" id="ENSGT00940000177543"/>
<dbReference type="InterPro" id="IPR013783">
    <property type="entry name" value="Ig-like_fold"/>
</dbReference>
<evidence type="ECO:0000256" key="8">
    <source>
        <dbReference type="ARBA" id="ARBA00023170"/>
    </source>
</evidence>
<dbReference type="GO" id="GO:0006955">
    <property type="term" value="P:immune response"/>
    <property type="evidence" value="ECO:0007669"/>
    <property type="project" value="TreeGrafter"/>
</dbReference>
<reference evidence="13" key="1">
    <citation type="submission" date="2021-04" db="EMBL/GenBank/DDBJ databases">
        <authorList>
            <consortium name="Wellcome Sanger Institute Data Sharing"/>
        </authorList>
    </citation>
    <scope>NUCLEOTIDE SEQUENCE [LARGE SCALE GENOMIC DNA]</scope>
</reference>
<evidence type="ECO:0000256" key="11">
    <source>
        <dbReference type="SAM" id="SignalP"/>
    </source>
</evidence>
<reference evidence="13" key="3">
    <citation type="submission" date="2025-09" db="UniProtKB">
        <authorList>
            <consortium name="Ensembl"/>
        </authorList>
    </citation>
    <scope>IDENTIFICATION</scope>
</reference>
<dbReference type="GO" id="GO:0042130">
    <property type="term" value="P:negative regulation of T cell proliferation"/>
    <property type="evidence" value="ECO:0007669"/>
    <property type="project" value="TreeGrafter"/>
</dbReference>
<dbReference type="InParanoid" id="A0A671XYT6"/>
<keyword evidence="7" id="KW-1015">Disulfide bond</keyword>
<keyword evidence="5" id="KW-1133">Transmembrane helix</keyword>
<accession>A0A671XYT6</accession>
<dbReference type="GO" id="GO:0007166">
    <property type="term" value="P:cell surface receptor signaling pathway"/>
    <property type="evidence" value="ECO:0007669"/>
    <property type="project" value="TreeGrafter"/>
</dbReference>
<keyword evidence="6" id="KW-0472">Membrane</keyword>
<comment type="subcellular location">
    <subcellularLocation>
        <location evidence="1">Cell membrane</location>
        <topology evidence="1">Single-pass type I membrane protein</topology>
    </subcellularLocation>
</comment>
<keyword evidence="9" id="KW-0325">Glycoprotein</keyword>
<dbReference type="Pfam" id="PF08205">
    <property type="entry name" value="C2-set_2"/>
    <property type="match status" value="1"/>
</dbReference>
<evidence type="ECO:0000256" key="2">
    <source>
        <dbReference type="ARBA" id="ARBA00022475"/>
    </source>
</evidence>
<dbReference type="InterPro" id="IPR036179">
    <property type="entry name" value="Ig-like_dom_sf"/>
</dbReference>
<feature type="domain" description="Ig-like" evidence="12">
    <location>
        <begin position="135"/>
        <end position="222"/>
    </location>
</feature>
<dbReference type="GO" id="GO:0071222">
    <property type="term" value="P:cellular response to lipopolysaccharide"/>
    <property type="evidence" value="ECO:0007669"/>
    <property type="project" value="TreeGrafter"/>
</dbReference>
<sequence>MLAVGLPLLLLLGKTPAVAQILVTANAGGSVLIPCSLPGYPLSLNRFYWQEGEQHFIHWEGGKVMKIPNNKYENRTQVFNSGFSYENISFRLDNISPEDDQKTFFAASLHQTSNLSSYQSAVNVFVALSVTLTAPYQHLVLTVNHTTNSATCSARGGYPAAQVSWKGLNRSSDEQQDLQDAETFLQQDPTEKTFSFTSSVNVTGLKSVTCIVYNPHSNETITDTDQLMWPGSIFTGLAVEVFPELVKCAVINSDRAVDKMPLVFLILQTEVKHT</sequence>